<comment type="subcellular location">
    <subcellularLocation>
        <location evidence="1">Membrane</location>
        <topology evidence="1">Multi-pass membrane protein</topology>
    </subcellularLocation>
</comment>
<dbReference type="InterPro" id="IPR006202">
    <property type="entry name" value="Neur_chan_lig-bd"/>
</dbReference>
<feature type="transmembrane region" description="Helical" evidence="6">
    <location>
        <begin position="383"/>
        <end position="406"/>
    </location>
</feature>
<feature type="transmembrane region" description="Helical" evidence="6">
    <location>
        <begin position="302"/>
        <end position="326"/>
    </location>
</feature>
<dbReference type="SUPFAM" id="SSF63712">
    <property type="entry name" value="Nicotinic receptor ligand binding domain-like"/>
    <property type="match status" value="1"/>
</dbReference>
<dbReference type="PANTHER" id="PTHR18945">
    <property type="entry name" value="NEUROTRANSMITTER GATED ION CHANNEL"/>
    <property type="match status" value="1"/>
</dbReference>
<dbReference type="InterPro" id="IPR038050">
    <property type="entry name" value="Neuro_actylchol_rec"/>
</dbReference>
<evidence type="ECO:0000313" key="9">
    <source>
        <dbReference type="Proteomes" id="UP001190640"/>
    </source>
</evidence>
<evidence type="ECO:0000259" key="8">
    <source>
        <dbReference type="Pfam" id="PF02932"/>
    </source>
</evidence>
<dbReference type="InterPro" id="IPR006029">
    <property type="entry name" value="Neurotrans-gated_channel_TM"/>
</dbReference>
<evidence type="ECO:0000256" key="6">
    <source>
        <dbReference type="SAM" id="Phobius"/>
    </source>
</evidence>
<evidence type="ECO:0000259" key="7">
    <source>
        <dbReference type="Pfam" id="PF02931"/>
    </source>
</evidence>
<evidence type="ECO:0000256" key="3">
    <source>
        <dbReference type="ARBA" id="ARBA00022989"/>
    </source>
</evidence>
<evidence type="ECO:0000256" key="1">
    <source>
        <dbReference type="ARBA" id="ARBA00004141"/>
    </source>
</evidence>
<evidence type="ECO:0000256" key="2">
    <source>
        <dbReference type="ARBA" id="ARBA00022692"/>
    </source>
</evidence>
<dbReference type="CTD" id="353174"/>
<dbReference type="GO" id="GO:0005230">
    <property type="term" value="F:extracellular ligand-gated monoatomic ion channel activity"/>
    <property type="evidence" value="ECO:0007669"/>
    <property type="project" value="InterPro"/>
</dbReference>
<organism evidence="9 10">
    <name type="scientific">Eublepharis macularius</name>
    <name type="common">Leopard gecko</name>
    <name type="synonym">Cyrtodactylus macularius</name>
    <dbReference type="NCBI Taxonomy" id="481883"/>
    <lineage>
        <taxon>Eukaryota</taxon>
        <taxon>Metazoa</taxon>
        <taxon>Chordata</taxon>
        <taxon>Craniata</taxon>
        <taxon>Vertebrata</taxon>
        <taxon>Euteleostomi</taxon>
        <taxon>Lepidosauria</taxon>
        <taxon>Squamata</taxon>
        <taxon>Bifurcata</taxon>
        <taxon>Gekkota</taxon>
        <taxon>Eublepharidae</taxon>
        <taxon>Eublepharinae</taxon>
        <taxon>Eublepharis</taxon>
    </lineage>
</organism>
<proteinExistence type="predicted"/>
<sequence length="428" mass="48536">MYTAINAWKEEQNECTRYYDISNYNGCIPKPITKGEKAATHRQALSQTTWENFTTSSTKELLGSLLDTYSLYQIPRNGSDPLLVTITVSVSNVLNVSWYNKQLAWDETDFPFSSITVPWDSVWTPSHSVREAFEVEWTTASPDVVLHSDGKVEFQLSLRIDSNCNFDLFYFPRDKAHCTLSFFFMDNTVNELEFKVSTKNEILNVKREYLVTGVNATSQWDTLQVQPLFVVMIDLENTGIRTILSLIVPSIALMIADLCGFLLPLKDRPSYMVTLLLAYLVFHASLVGSLPGASSCNPLLSYYYIGLLVLLFLSTIETILVTKLVADNHDRQLKHIFRGATATTTSAKNESDRPEDKNSRMNDYGTEKEESNLNQVPATLDRLSFFIFLGLVVIFHLLFAGLWLLWKCESEKPPGEGHLDGIKNRQGW</sequence>
<keyword evidence="3 6" id="KW-1133">Transmembrane helix</keyword>
<dbReference type="RefSeq" id="XP_054832288.1">
    <property type="nucleotide sequence ID" value="XM_054976313.1"/>
</dbReference>
<evidence type="ECO:0000256" key="4">
    <source>
        <dbReference type="ARBA" id="ARBA00023136"/>
    </source>
</evidence>
<dbReference type="Gene3D" id="2.70.170.10">
    <property type="entry name" value="Neurotransmitter-gated ion-channel ligand-binding domain"/>
    <property type="match status" value="1"/>
</dbReference>
<dbReference type="Proteomes" id="UP001190640">
    <property type="component" value="Chromosome 4"/>
</dbReference>
<dbReference type="Pfam" id="PF02932">
    <property type="entry name" value="Neur_chan_memb"/>
    <property type="match status" value="1"/>
</dbReference>
<evidence type="ECO:0000256" key="5">
    <source>
        <dbReference type="SAM" id="MobiDB-lite"/>
    </source>
</evidence>
<protein>
    <submittedName>
        <fullName evidence="10">Zinc-activated ligand-gated ion channel</fullName>
    </submittedName>
</protein>
<dbReference type="PROSITE" id="PS00236">
    <property type="entry name" value="NEUROTR_ION_CHANNEL"/>
    <property type="match status" value="1"/>
</dbReference>
<dbReference type="InterPro" id="IPR036719">
    <property type="entry name" value="Neuro-gated_channel_TM_sf"/>
</dbReference>
<keyword evidence="2 6" id="KW-0812">Transmembrane</keyword>
<accession>A0AA97J616</accession>
<dbReference type="KEGG" id="emc:129327560"/>
<feature type="domain" description="Neurotransmitter-gated ion-channel ligand-binding" evidence="7">
    <location>
        <begin position="87"/>
        <end position="226"/>
    </location>
</feature>
<dbReference type="InterPro" id="IPR006201">
    <property type="entry name" value="Neur_channel"/>
</dbReference>
<dbReference type="InterPro" id="IPR018000">
    <property type="entry name" value="Neurotransmitter_ion_chnl_CS"/>
</dbReference>
<dbReference type="InterPro" id="IPR036734">
    <property type="entry name" value="Neur_chan_lig-bd_sf"/>
</dbReference>
<gene>
    <name evidence="10" type="primary">ZACN</name>
</gene>
<evidence type="ECO:0000313" key="10">
    <source>
        <dbReference type="RefSeq" id="XP_054832288.1"/>
    </source>
</evidence>
<keyword evidence="9" id="KW-1185">Reference proteome</keyword>
<feature type="transmembrane region" description="Helical" evidence="6">
    <location>
        <begin position="243"/>
        <end position="263"/>
    </location>
</feature>
<dbReference type="Gene3D" id="1.20.58.390">
    <property type="entry name" value="Neurotransmitter-gated ion-channel transmembrane domain"/>
    <property type="match status" value="1"/>
</dbReference>
<dbReference type="GeneID" id="129327560"/>
<dbReference type="AlphaFoldDB" id="A0AA97J616"/>
<reference evidence="10" key="1">
    <citation type="submission" date="2025-08" db="UniProtKB">
        <authorList>
            <consortium name="RefSeq"/>
        </authorList>
    </citation>
    <scope>IDENTIFICATION</scope>
    <source>
        <tissue evidence="10">Blood</tissue>
    </source>
</reference>
<dbReference type="GO" id="GO:0016020">
    <property type="term" value="C:membrane"/>
    <property type="evidence" value="ECO:0007669"/>
    <property type="project" value="UniProtKB-SubCell"/>
</dbReference>
<feature type="region of interest" description="Disordered" evidence="5">
    <location>
        <begin position="344"/>
        <end position="370"/>
    </location>
</feature>
<keyword evidence="4 6" id="KW-0472">Membrane</keyword>
<name>A0AA97J616_EUBMA</name>
<feature type="transmembrane region" description="Helical" evidence="6">
    <location>
        <begin position="270"/>
        <end position="290"/>
    </location>
</feature>
<dbReference type="SUPFAM" id="SSF90112">
    <property type="entry name" value="Neurotransmitter-gated ion-channel transmembrane pore"/>
    <property type="match status" value="1"/>
</dbReference>
<dbReference type="GO" id="GO:0004888">
    <property type="term" value="F:transmembrane signaling receptor activity"/>
    <property type="evidence" value="ECO:0007669"/>
    <property type="project" value="InterPro"/>
</dbReference>
<feature type="domain" description="Neurotransmitter-gated ion-channel transmembrane" evidence="8">
    <location>
        <begin position="246"/>
        <end position="358"/>
    </location>
</feature>
<feature type="compositionally biased region" description="Basic and acidic residues" evidence="5">
    <location>
        <begin position="349"/>
        <end position="370"/>
    </location>
</feature>
<dbReference type="Pfam" id="PF02931">
    <property type="entry name" value="Neur_chan_LBD"/>
    <property type="match status" value="1"/>
</dbReference>